<accession>A0A836CPH1</accession>
<comment type="caution">
    <text evidence="2">The sequence shown here is derived from an EMBL/GenBank/DDBJ whole genome shotgun (WGS) entry which is preliminary data.</text>
</comment>
<evidence type="ECO:0000313" key="2">
    <source>
        <dbReference type="EMBL" id="KAG5192849.1"/>
    </source>
</evidence>
<keyword evidence="3" id="KW-1185">Reference proteome</keyword>
<dbReference type="InterPro" id="IPR043918">
    <property type="entry name" value="DUF5760"/>
</dbReference>
<evidence type="ECO:0000313" key="3">
    <source>
        <dbReference type="Proteomes" id="UP000664859"/>
    </source>
</evidence>
<protein>
    <submittedName>
        <fullName evidence="2">Uncharacterized protein</fullName>
    </submittedName>
</protein>
<organism evidence="2 3">
    <name type="scientific">Tribonema minus</name>
    <dbReference type="NCBI Taxonomy" id="303371"/>
    <lineage>
        <taxon>Eukaryota</taxon>
        <taxon>Sar</taxon>
        <taxon>Stramenopiles</taxon>
        <taxon>Ochrophyta</taxon>
        <taxon>PX clade</taxon>
        <taxon>Xanthophyceae</taxon>
        <taxon>Tribonematales</taxon>
        <taxon>Tribonemataceae</taxon>
        <taxon>Tribonema</taxon>
    </lineage>
</organism>
<feature type="region of interest" description="Disordered" evidence="1">
    <location>
        <begin position="114"/>
        <end position="136"/>
    </location>
</feature>
<sequence>MSSSSAAASASAPADDAFADQVQRYLALDEALRELGQRSLALKREQKALSGLILTAMTARGYKQCETDTVNLRVSTTRAQAALSMKLVEEALAEAFGGRREFVDRAVQRIKDKRAEGAGDRTRLKRVARRGGAGAA</sequence>
<proteinExistence type="predicted"/>
<gene>
    <name evidence="2" type="ORF">JKP88DRAFT_272163</name>
</gene>
<evidence type="ECO:0000256" key="1">
    <source>
        <dbReference type="SAM" id="MobiDB-lite"/>
    </source>
</evidence>
<dbReference type="AlphaFoldDB" id="A0A836CPH1"/>
<dbReference type="Proteomes" id="UP000664859">
    <property type="component" value="Unassembled WGS sequence"/>
</dbReference>
<name>A0A836CPH1_9STRA</name>
<dbReference type="EMBL" id="JAFCMP010000001">
    <property type="protein sequence ID" value="KAG5192849.1"/>
    <property type="molecule type" value="Genomic_DNA"/>
</dbReference>
<dbReference type="Pfam" id="PF19064">
    <property type="entry name" value="DUF5760"/>
    <property type="match status" value="1"/>
</dbReference>
<reference evidence="2" key="1">
    <citation type="submission" date="2021-02" db="EMBL/GenBank/DDBJ databases">
        <title>First Annotated Genome of the Yellow-green Alga Tribonema minus.</title>
        <authorList>
            <person name="Mahan K.M."/>
        </authorList>
    </citation>
    <scope>NUCLEOTIDE SEQUENCE</scope>
    <source>
        <strain evidence="2">UTEX B ZZ1240</strain>
    </source>
</reference>